<gene>
    <name evidence="2" type="ORF">GCM10022295_06850</name>
</gene>
<sequence length="108" mass="11993">MNTSERSQQMRFAAHMSWANTTDRSGRTAAARKASHHTRFIDMAREKHPDATEAEIEQIAASLKKAHYTALALKSAASRRKSREAAQAKRRAEAEQQLAQYRPGSAAA</sequence>
<reference evidence="3" key="1">
    <citation type="journal article" date="2019" name="Int. J. Syst. Evol. Microbiol.">
        <title>The Global Catalogue of Microorganisms (GCM) 10K type strain sequencing project: providing services to taxonomists for standard genome sequencing and annotation.</title>
        <authorList>
            <consortium name="The Broad Institute Genomics Platform"/>
            <consortium name="The Broad Institute Genome Sequencing Center for Infectious Disease"/>
            <person name="Wu L."/>
            <person name="Ma J."/>
        </authorList>
    </citation>
    <scope>NUCLEOTIDE SEQUENCE [LARGE SCALE GENOMIC DNA]</scope>
    <source>
        <strain evidence="3">JCM 17656</strain>
    </source>
</reference>
<proteinExistence type="predicted"/>
<organism evidence="2 3">
    <name type="scientific">Streptomyces osmaniensis</name>
    <dbReference type="NCBI Taxonomy" id="593134"/>
    <lineage>
        <taxon>Bacteria</taxon>
        <taxon>Bacillati</taxon>
        <taxon>Actinomycetota</taxon>
        <taxon>Actinomycetes</taxon>
        <taxon>Kitasatosporales</taxon>
        <taxon>Streptomycetaceae</taxon>
        <taxon>Streptomyces</taxon>
    </lineage>
</organism>
<evidence type="ECO:0000313" key="3">
    <source>
        <dbReference type="Proteomes" id="UP001500707"/>
    </source>
</evidence>
<comment type="caution">
    <text evidence="2">The sequence shown here is derived from an EMBL/GenBank/DDBJ whole genome shotgun (WGS) entry which is preliminary data.</text>
</comment>
<accession>A0ABP6V605</accession>
<feature type="compositionally biased region" description="Basic and acidic residues" evidence="1">
    <location>
        <begin position="83"/>
        <end position="94"/>
    </location>
</feature>
<dbReference type="Proteomes" id="UP001500707">
    <property type="component" value="Unassembled WGS sequence"/>
</dbReference>
<protein>
    <submittedName>
        <fullName evidence="2">Uncharacterized protein</fullName>
    </submittedName>
</protein>
<name>A0ABP6V605_9ACTN</name>
<evidence type="ECO:0000313" key="2">
    <source>
        <dbReference type="EMBL" id="GAA3527430.1"/>
    </source>
</evidence>
<evidence type="ECO:0000256" key="1">
    <source>
        <dbReference type="SAM" id="MobiDB-lite"/>
    </source>
</evidence>
<keyword evidence="3" id="KW-1185">Reference proteome</keyword>
<feature type="region of interest" description="Disordered" evidence="1">
    <location>
        <begin position="75"/>
        <end position="108"/>
    </location>
</feature>
<dbReference type="EMBL" id="BAABCE010000001">
    <property type="protein sequence ID" value="GAA3527430.1"/>
    <property type="molecule type" value="Genomic_DNA"/>
</dbReference>